<name>T1IWZ2_STRMM</name>
<keyword evidence="4" id="KW-1185">Reference proteome</keyword>
<evidence type="ECO:0000313" key="3">
    <source>
        <dbReference type="EnsemblMetazoa" id="SMAR005721-PA"/>
    </source>
</evidence>
<accession>T1IWZ2</accession>
<dbReference type="HOGENOM" id="CLU_2870410_0_0_1"/>
<feature type="region of interest" description="Disordered" evidence="1">
    <location>
        <begin position="44"/>
        <end position="64"/>
    </location>
</feature>
<evidence type="ECO:0000256" key="1">
    <source>
        <dbReference type="SAM" id="MobiDB-lite"/>
    </source>
</evidence>
<dbReference type="Pfam" id="PF13936">
    <property type="entry name" value="HTH_38"/>
    <property type="match status" value="1"/>
</dbReference>
<dbReference type="EnsemblMetazoa" id="SMAR005721-RA">
    <property type="protein sequence ID" value="SMAR005721-PA"/>
    <property type="gene ID" value="SMAR005721"/>
</dbReference>
<reference evidence="3" key="2">
    <citation type="submission" date="2015-02" db="UniProtKB">
        <authorList>
            <consortium name="EnsemblMetazoa"/>
        </authorList>
    </citation>
    <scope>IDENTIFICATION</scope>
</reference>
<dbReference type="InterPro" id="IPR025246">
    <property type="entry name" value="IS30-like_HTH"/>
</dbReference>
<proteinExistence type="predicted"/>
<evidence type="ECO:0000313" key="4">
    <source>
        <dbReference type="Proteomes" id="UP000014500"/>
    </source>
</evidence>
<protein>
    <recommendedName>
        <fullName evidence="2">Transposase IS30-like HTH domain-containing protein</fullName>
    </recommendedName>
</protein>
<dbReference type="Proteomes" id="UP000014500">
    <property type="component" value="Unassembled WGS sequence"/>
</dbReference>
<sequence>MGRLTNLSKYEKGQIDILKDQGKSIKVIAEYINRPKSTVGEYLAKRSGKNLKTKDRTQTKDNIS</sequence>
<dbReference type="AlphaFoldDB" id="T1IWZ2"/>
<feature type="compositionally biased region" description="Basic and acidic residues" evidence="1">
    <location>
        <begin position="52"/>
        <end position="64"/>
    </location>
</feature>
<evidence type="ECO:0000259" key="2">
    <source>
        <dbReference type="Pfam" id="PF13936"/>
    </source>
</evidence>
<organism evidence="3 4">
    <name type="scientific">Strigamia maritima</name>
    <name type="common">European centipede</name>
    <name type="synonym">Geophilus maritimus</name>
    <dbReference type="NCBI Taxonomy" id="126957"/>
    <lineage>
        <taxon>Eukaryota</taxon>
        <taxon>Metazoa</taxon>
        <taxon>Ecdysozoa</taxon>
        <taxon>Arthropoda</taxon>
        <taxon>Myriapoda</taxon>
        <taxon>Chilopoda</taxon>
        <taxon>Pleurostigmophora</taxon>
        <taxon>Geophilomorpha</taxon>
        <taxon>Linotaeniidae</taxon>
        <taxon>Strigamia</taxon>
    </lineage>
</organism>
<dbReference type="EMBL" id="JH431635">
    <property type="status" value="NOT_ANNOTATED_CDS"/>
    <property type="molecule type" value="Genomic_DNA"/>
</dbReference>
<reference evidence="4" key="1">
    <citation type="submission" date="2011-05" db="EMBL/GenBank/DDBJ databases">
        <authorList>
            <person name="Richards S.R."/>
            <person name="Qu J."/>
            <person name="Jiang H."/>
            <person name="Jhangiani S.N."/>
            <person name="Agravi P."/>
            <person name="Goodspeed R."/>
            <person name="Gross S."/>
            <person name="Mandapat C."/>
            <person name="Jackson L."/>
            <person name="Mathew T."/>
            <person name="Pu L."/>
            <person name="Thornton R."/>
            <person name="Saada N."/>
            <person name="Wilczek-Boney K.B."/>
            <person name="Lee S."/>
            <person name="Kovar C."/>
            <person name="Wu Y."/>
            <person name="Scherer S.E."/>
            <person name="Worley K.C."/>
            <person name="Muzny D.M."/>
            <person name="Gibbs R."/>
        </authorList>
    </citation>
    <scope>NUCLEOTIDE SEQUENCE</scope>
    <source>
        <strain evidence="4">Brora</strain>
    </source>
</reference>
<dbReference type="Gene3D" id="1.10.10.60">
    <property type="entry name" value="Homeodomain-like"/>
    <property type="match status" value="1"/>
</dbReference>
<feature type="domain" description="Transposase IS30-like HTH" evidence="2">
    <location>
        <begin position="7"/>
        <end position="39"/>
    </location>
</feature>